<reference evidence="4" key="1">
    <citation type="journal article" date="2019" name="Int. J. Syst. Evol. Microbiol.">
        <title>The Global Catalogue of Microorganisms (GCM) 10K type strain sequencing project: providing services to taxonomists for standard genome sequencing and annotation.</title>
        <authorList>
            <consortium name="The Broad Institute Genomics Platform"/>
            <consortium name="The Broad Institute Genome Sequencing Center for Infectious Disease"/>
            <person name="Wu L."/>
            <person name="Ma J."/>
        </authorList>
    </citation>
    <scope>NUCLEOTIDE SEQUENCE [LARGE SCALE GENOMIC DNA]</scope>
    <source>
        <strain evidence="4">CECT 9128</strain>
    </source>
</reference>
<name>A0ABV8HFH8_9FLAO</name>
<feature type="transmembrane region" description="Helical" evidence="1">
    <location>
        <begin position="9"/>
        <end position="26"/>
    </location>
</feature>
<dbReference type="Proteomes" id="UP001595793">
    <property type="component" value="Unassembled WGS sequence"/>
</dbReference>
<dbReference type="InterPro" id="IPR000866">
    <property type="entry name" value="AhpC/TSA"/>
</dbReference>
<evidence type="ECO:0000256" key="1">
    <source>
        <dbReference type="SAM" id="Phobius"/>
    </source>
</evidence>
<sequence>MKKLFQNEWVNIILVVIIIAMVLPQTRKPIAIVFNKLIASSPKLTDEEDRQKIESYNWTLEDRFGNDVNFSQYQDQVILINYWATWCPPCIAEMPSLQNVYQDYKDEVVFLFISGEELETSQGFMNAKGYNLPVYRMKTNYPDPLEGYKLPTSYLIDKNGAIVIKKEGAADWNSTNFRNTLDKLLKN</sequence>
<evidence type="ECO:0000313" key="4">
    <source>
        <dbReference type="Proteomes" id="UP001595793"/>
    </source>
</evidence>
<gene>
    <name evidence="3" type="ORF">ACFOS1_16960</name>
</gene>
<dbReference type="RefSeq" id="WP_290236833.1">
    <property type="nucleotide sequence ID" value="NZ_JAUFPZ010000002.1"/>
</dbReference>
<dbReference type="EMBL" id="JBHSAS010000012">
    <property type="protein sequence ID" value="MFC4029116.1"/>
    <property type="molecule type" value="Genomic_DNA"/>
</dbReference>
<protein>
    <submittedName>
        <fullName evidence="3">TlpA family protein disulfide reductase</fullName>
    </submittedName>
</protein>
<keyword evidence="1" id="KW-0472">Membrane</keyword>
<keyword evidence="1" id="KW-0812">Transmembrane</keyword>
<dbReference type="SUPFAM" id="SSF52833">
    <property type="entry name" value="Thioredoxin-like"/>
    <property type="match status" value="1"/>
</dbReference>
<organism evidence="3 4">
    <name type="scientific">Zunongwangia endophytica</name>
    <dbReference type="NCBI Taxonomy" id="1808945"/>
    <lineage>
        <taxon>Bacteria</taxon>
        <taxon>Pseudomonadati</taxon>
        <taxon>Bacteroidota</taxon>
        <taxon>Flavobacteriia</taxon>
        <taxon>Flavobacteriales</taxon>
        <taxon>Flavobacteriaceae</taxon>
        <taxon>Zunongwangia</taxon>
    </lineage>
</organism>
<dbReference type="Pfam" id="PF00578">
    <property type="entry name" value="AhpC-TSA"/>
    <property type="match status" value="1"/>
</dbReference>
<dbReference type="PANTHER" id="PTHR42852">
    <property type="entry name" value="THIOL:DISULFIDE INTERCHANGE PROTEIN DSBE"/>
    <property type="match status" value="1"/>
</dbReference>
<comment type="caution">
    <text evidence="3">The sequence shown here is derived from an EMBL/GenBank/DDBJ whole genome shotgun (WGS) entry which is preliminary data.</text>
</comment>
<dbReference type="CDD" id="cd02966">
    <property type="entry name" value="TlpA_like_family"/>
    <property type="match status" value="1"/>
</dbReference>
<evidence type="ECO:0000259" key="2">
    <source>
        <dbReference type="PROSITE" id="PS51352"/>
    </source>
</evidence>
<dbReference type="PANTHER" id="PTHR42852:SF17">
    <property type="entry name" value="THIOREDOXIN-LIKE PROTEIN HI_1115"/>
    <property type="match status" value="1"/>
</dbReference>
<dbReference type="InterPro" id="IPR013766">
    <property type="entry name" value="Thioredoxin_domain"/>
</dbReference>
<evidence type="ECO:0000313" key="3">
    <source>
        <dbReference type="EMBL" id="MFC4029116.1"/>
    </source>
</evidence>
<keyword evidence="4" id="KW-1185">Reference proteome</keyword>
<dbReference type="PROSITE" id="PS51352">
    <property type="entry name" value="THIOREDOXIN_2"/>
    <property type="match status" value="1"/>
</dbReference>
<accession>A0ABV8HFH8</accession>
<dbReference type="InterPro" id="IPR036249">
    <property type="entry name" value="Thioredoxin-like_sf"/>
</dbReference>
<dbReference type="Gene3D" id="3.40.30.10">
    <property type="entry name" value="Glutaredoxin"/>
    <property type="match status" value="1"/>
</dbReference>
<dbReference type="InterPro" id="IPR050553">
    <property type="entry name" value="Thioredoxin_ResA/DsbE_sf"/>
</dbReference>
<keyword evidence="1" id="KW-1133">Transmembrane helix</keyword>
<proteinExistence type="predicted"/>
<feature type="domain" description="Thioredoxin" evidence="2">
    <location>
        <begin position="42"/>
        <end position="186"/>
    </location>
</feature>